<comment type="caution">
    <text evidence="1">The sequence shown here is derived from an EMBL/GenBank/DDBJ whole genome shotgun (WGS) entry which is preliminary data.</text>
</comment>
<accession>A0A317DIG0</accession>
<reference evidence="1 2" key="1">
    <citation type="submission" date="2018-05" db="EMBL/GenBank/DDBJ databases">
        <title>Micromonosporas from Atacama Desert.</title>
        <authorList>
            <person name="Carro L."/>
            <person name="Golinska P."/>
            <person name="Klenk H.-P."/>
            <person name="Goodfellow M."/>
        </authorList>
    </citation>
    <scope>NUCLEOTIDE SEQUENCE [LARGE SCALE GENOMIC DNA]</scope>
    <source>
        <strain evidence="1 2">4G51</strain>
    </source>
</reference>
<proteinExistence type="predicted"/>
<gene>
    <name evidence="1" type="ORF">DKT69_23430</name>
</gene>
<dbReference type="Proteomes" id="UP000246050">
    <property type="component" value="Unassembled WGS sequence"/>
</dbReference>
<dbReference type="RefSeq" id="WP_109803658.1">
    <property type="nucleotide sequence ID" value="NZ_QGKS01000286.1"/>
</dbReference>
<evidence type="ECO:0000313" key="1">
    <source>
        <dbReference type="EMBL" id="PWR12625.1"/>
    </source>
</evidence>
<name>A0A317DIG0_9ACTN</name>
<dbReference type="EMBL" id="QGKS01000286">
    <property type="protein sequence ID" value="PWR12625.1"/>
    <property type="molecule type" value="Genomic_DNA"/>
</dbReference>
<dbReference type="AlphaFoldDB" id="A0A317DIG0"/>
<protein>
    <submittedName>
        <fullName evidence="1">Uncharacterized protein</fullName>
    </submittedName>
</protein>
<dbReference type="OrthoDB" id="5190693at2"/>
<evidence type="ECO:0000313" key="2">
    <source>
        <dbReference type="Proteomes" id="UP000246050"/>
    </source>
</evidence>
<organism evidence="1 2">
    <name type="scientific">Micromonospora sicca</name>
    <dbReference type="NCBI Taxonomy" id="2202420"/>
    <lineage>
        <taxon>Bacteria</taxon>
        <taxon>Bacillati</taxon>
        <taxon>Actinomycetota</taxon>
        <taxon>Actinomycetes</taxon>
        <taxon>Micromonosporales</taxon>
        <taxon>Micromonosporaceae</taxon>
        <taxon>Micromonospora</taxon>
    </lineage>
</organism>
<sequence length="232" mass="25412">MRGGLHGPNVITVGESVLLLVAVSGGEAVHLARWHEPTGPGRGAVPDHYLAGGDSEREAVQRRYDVEALRQPIWEHTTMCGRVWALMVGGDGGTLSRYREAAFAPTCRRCLTLMDRLFPAPAVDRRVPVVAQVVCDVVREHGYAEVRQVPGDQLAVLRKEIRSLIRQQTGHAVQTLVHGDLLLVVCDPLRDAEAEMRAAAEAVEAVLFGDQPLPAARPERPWVVTWTAWDLG</sequence>